<evidence type="ECO:0000256" key="1">
    <source>
        <dbReference type="SAM" id="MobiDB-lite"/>
    </source>
</evidence>
<protein>
    <submittedName>
        <fullName evidence="2">Uncharacterized protein</fullName>
    </submittedName>
</protein>
<accession>A0A9Q0DN37</accession>
<keyword evidence="3" id="KW-1185">Reference proteome</keyword>
<name>A0A9Q0DN37_9TELE</name>
<evidence type="ECO:0000313" key="2">
    <source>
        <dbReference type="EMBL" id="KAJ3591353.1"/>
    </source>
</evidence>
<comment type="caution">
    <text evidence="2">The sequence shown here is derived from an EMBL/GenBank/DDBJ whole genome shotgun (WGS) entry which is preliminary data.</text>
</comment>
<dbReference type="AlphaFoldDB" id="A0A9Q0DN37"/>
<gene>
    <name evidence="2" type="ORF">NHX12_009298</name>
</gene>
<proteinExistence type="predicted"/>
<reference evidence="2" key="1">
    <citation type="submission" date="2022-07" db="EMBL/GenBank/DDBJ databases">
        <title>Chromosome-level genome of Muraenolepis orangiensis.</title>
        <authorList>
            <person name="Kim J."/>
        </authorList>
    </citation>
    <scope>NUCLEOTIDE SEQUENCE</scope>
    <source>
        <strain evidence="2">KU_S4_2022</strain>
        <tissue evidence="2">Muscle</tissue>
    </source>
</reference>
<dbReference type="EMBL" id="JANIIK010000114">
    <property type="protein sequence ID" value="KAJ3591353.1"/>
    <property type="molecule type" value="Genomic_DNA"/>
</dbReference>
<dbReference type="Proteomes" id="UP001148018">
    <property type="component" value="Unassembled WGS sequence"/>
</dbReference>
<sequence length="81" mass="8945">MRRSLGDHTGTRSIRRKPSQKAPAVSEHCQPIGRRQKPGAPHLHGEWTERRAAAIGSSRGHVVPREPEPAVEIALDQQLSL</sequence>
<feature type="compositionally biased region" description="Basic and acidic residues" evidence="1">
    <location>
        <begin position="1"/>
        <end position="10"/>
    </location>
</feature>
<feature type="region of interest" description="Disordered" evidence="1">
    <location>
        <begin position="1"/>
        <end position="45"/>
    </location>
</feature>
<evidence type="ECO:0000313" key="3">
    <source>
        <dbReference type="Proteomes" id="UP001148018"/>
    </source>
</evidence>
<organism evidence="2 3">
    <name type="scientific">Muraenolepis orangiensis</name>
    <name type="common">Patagonian moray cod</name>
    <dbReference type="NCBI Taxonomy" id="630683"/>
    <lineage>
        <taxon>Eukaryota</taxon>
        <taxon>Metazoa</taxon>
        <taxon>Chordata</taxon>
        <taxon>Craniata</taxon>
        <taxon>Vertebrata</taxon>
        <taxon>Euteleostomi</taxon>
        <taxon>Actinopterygii</taxon>
        <taxon>Neopterygii</taxon>
        <taxon>Teleostei</taxon>
        <taxon>Neoteleostei</taxon>
        <taxon>Acanthomorphata</taxon>
        <taxon>Zeiogadaria</taxon>
        <taxon>Gadariae</taxon>
        <taxon>Gadiformes</taxon>
        <taxon>Muraenolepidoidei</taxon>
        <taxon>Muraenolepididae</taxon>
        <taxon>Muraenolepis</taxon>
    </lineage>
</organism>